<keyword evidence="3" id="KW-1185">Reference proteome</keyword>
<gene>
    <name evidence="2" type="ORF">I4J89_08750</name>
</gene>
<dbReference type="Gene3D" id="1.10.3300.10">
    <property type="entry name" value="Jann2411-like domain"/>
    <property type="match status" value="1"/>
</dbReference>
<dbReference type="SUPFAM" id="SSF160904">
    <property type="entry name" value="Jann2411-like"/>
    <property type="match status" value="1"/>
</dbReference>
<sequence>MPVEGPLRVVREFVNTYDVEKDVEALPDAGDLTAWLRYAGLLDESSTAGDTDLLHARTLREGIRELLISGSAAVLDEAAERVRLRPRFTPDGLDFTADGTPADRALGRLLAIIARAMADGSWQRLKVCDNDTCRWAYYDSSRSGAGRWCSMAVCGNRRKAQAYRNRRRGGEADRKSSGA</sequence>
<accession>A0A931C6V7</accession>
<dbReference type="EMBL" id="JADQTO010000003">
    <property type="protein sequence ID" value="MBG0561548.1"/>
    <property type="molecule type" value="Genomic_DNA"/>
</dbReference>
<feature type="domain" description="Zinc finger CGNR" evidence="1">
    <location>
        <begin position="124"/>
        <end position="167"/>
    </location>
</feature>
<dbReference type="RefSeq" id="WP_196413331.1">
    <property type="nucleotide sequence ID" value="NZ_JADQTO010000003.1"/>
</dbReference>
<dbReference type="InterPro" id="IPR023286">
    <property type="entry name" value="ABATE_dom_sf"/>
</dbReference>
<dbReference type="Pfam" id="PF07336">
    <property type="entry name" value="ABATE"/>
    <property type="match status" value="1"/>
</dbReference>
<proteinExistence type="predicted"/>
<dbReference type="InterPro" id="IPR021005">
    <property type="entry name" value="Znf_CGNR"/>
</dbReference>
<dbReference type="AlphaFoldDB" id="A0A931C6V7"/>
<dbReference type="Proteomes" id="UP000598146">
    <property type="component" value="Unassembled WGS sequence"/>
</dbReference>
<evidence type="ECO:0000259" key="1">
    <source>
        <dbReference type="Pfam" id="PF11706"/>
    </source>
</evidence>
<evidence type="ECO:0000313" key="3">
    <source>
        <dbReference type="Proteomes" id="UP000598146"/>
    </source>
</evidence>
<protein>
    <submittedName>
        <fullName evidence="2">CGNR zinc finger domain-containing protein</fullName>
    </submittedName>
</protein>
<dbReference type="Pfam" id="PF11706">
    <property type="entry name" value="zf-CGNR"/>
    <property type="match status" value="1"/>
</dbReference>
<organism evidence="2 3">
    <name type="scientific">Actinoplanes aureus</name>
    <dbReference type="NCBI Taxonomy" id="2792083"/>
    <lineage>
        <taxon>Bacteria</taxon>
        <taxon>Bacillati</taxon>
        <taxon>Actinomycetota</taxon>
        <taxon>Actinomycetes</taxon>
        <taxon>Micromonosporales</taxon>
        <taxon>Micromonosporaceae</taxon>
        <taxon>Actinoplanes</taxon>
    </lineage>
</organism>
<comment type="caution">
    <text evidence="2">The sequence shown here is derived from an EMBL/GenBank/DDBJ whole genome shotgun (WGS) entry which is preliminary data.</text>
</comment>
<reference evidence="2" key="1">
    <citation type="submission" date="2020-11" db="EMBL/GenBank/DDBJ databases">
        <title>Isolation and identification of active actinomycetes.</title>
        <authorList>
            <person name="Sun X."/>
        </authorList>
    </citation>
    <scope>NUCLEOTIDE SEQUENCE</scope>
    <source>
        <strain evidence="2">NEAU-A11</strain>
    </source>
</reference>
<evidence type="ECO:0000313" key="2">
    <source>
        <dbReference type="EMBL" id="MBG0561548.1"/>
    </source>
</evidence>
<dbReference type="PANTHER" id="PTHR35525">
    <property type="entry name" value="BLL6575 PROTEIN"/>
    <property type="match status" value="1"/>
</dbReference>
<dbReference type="PANTHER" id="PTHR35525:SF3">
    <property type="entry name" value="BLL6575 PROTEIN"/>
    <property type="match status" value="1"/>
</dbReference>
<name>A0A931C6V7_9ACTN</name>
<dbReference type="InterPro" id="IPR010852">
    <property type="entry name" value="ABATE"/>
</dbReference>